<evidence type="ECO:0000313" key="1">
    <source>
        <dbReference type="EMBL" id="MCV7027149.1"/>
    </source>
</evidence>
<dbReference type="AlphaFoldDB" id="A0AAW5SSA4"/>
<accession>A0AAW5SSA4</accession>
<proteinExistence type="predicted"/>
<dbReference type="Proteomes" id="UP001207528">
    <property type="component" value="Unassembled WGS sequence"/>
</dbReference>
<protein>
    <submittedName>
        <fullName evidence="1">Uncharacterized protein</fullName>
    </submittedName>
</protein>
<comment type="caution">
    <text evidence="1">The sequence shown here is derived from an EMBL/GenBank/DDBJ whole genome shotgun (WGS) entry which is preliminary data.</text>
</comment>
<organism evidence="1 2">
    <name type="scientific">Mycolicibacterium novocastrense</name>
    <name type="common">Mycobacterium novocastrense</name>
    <dbReference type="NCBI Taxonomy" id="59813"/>
    <lineage>
        <taxon>Bacteria</taxon>
        <taxon>Bacillati</taxon>
        <taxon>Actinomycetota</taxon>
        <taxon>Actinomycetes</taxon>
        <taxon>Mycobacteriales</taxon>
        <taxon>Mycobacteriaceae</taxon>
        <taxon>Mycolicibacterium</taxon>
    </lineage>
</organism>
<evidence type="ECO:0000313" key="2">
    <source>
        <dbReference type="Proteomes" id="UP001207528"/>
    </source>
</evidence>
<reference evidence="1" key="2">
    <citation type="journal article" date="2022" name="BMC Genomics">
        <title>Comparative genome analysis of mycobacteria focusing on tRNA and non-coding RNA.</title>
        <authorList>
            <person name="Behra P.R.K."/>
            <person name="Pettersson B.M.F."/>
            <person name="Ramesh M."/>
            <person name="Das S."/>
            <person name="Dasgupta S."/>
            <person name="Kirsebom L.A."/>
        </authorList>
    </citation>
    <scope>NUCLEOTIDE SEQUENCE</scope>
    <source>
        <strain evidence="1">DSM 44203</strain>
    </source>
</reference>
<sequence length="54" mass="5411">MAERGAVVAVAVLMLAACGTAPPPRAPIAMPDIDRGRVGPRTALAPPLLHVDAG</sequence>
<dbReference type="EMBL" id="JACKTI010000076">
    <property type="protein sequence ID" value="MCV7027149.1"/>
    <property type="molecule type" value="Genomic_DNA"/>
</dbReference>
<dbReference type="RefSeq" id="WP_165604485.1">
    <property type="nucleotide sequence ID" value="NZ_BCTA01000091.1"/>
</dbReference>
<reference evidence="1" key="1">
    <citation type="submission" date="2020-07" db="EMBL/GenBank/DDBJ databases">
        <authorList>
            <person name="Pettersson B.M.F."/>
            <person name="Behra P.R.K."/>
            <person name="Ramesh M."/>
            <person name="Das S."/>
            <person name="Dasgupta S."/>
            <person name="Kirsebom L.A."/>
        </authorList>
    </citation>
    <scope>NUCLEOTIDE SEQUENCE</scope>
    <source>
        <strain evidence="1">DSM 44203</strain>
    </source>
</reference>
<gene>
    <name evidence="1" type="ORF">H7I77_28030</name>
</gene>
<dbReference type="PROSITE" id="PS51257">
    <property type="entry name" value="PROKAR_LIPOPROTEIN"/>
    <property type="match status" value="1"/>
</dbReference>
<name>A0AAW5SSA4_MYCNV</name>